<dbReference type="SUPFAM" id="SSF53335">
    <property type="entry name" value="S-adenosyl-L-methionine-dependent methyltransferases"/>
    <property type="match status" value="1"/>
</dbReference>
<sequence>MKIFISDRLNNLLASLLLGLSLGVFMVEAHAIDAGNSRCQYEQLKSGHPDGIMKRYCGRQIAQIMGWEGAEWLERPERKTEEGLDQLIDLLQLKPGMKVGDIGAGTGRLSVLMLNRIKPEGQVWAVDIQPEMVNYLSSRAKQFGKNQLMVSQSSSTSPNIPPATLDMAIMVDVYHELEFPREFLQNLMKSVKPGGRVIFVEYRANDKSVPIKTLHTMTVAQVRKEAQDAGLIFERSDSTLPWQHVVVFRLPAP</sequence>
<dbReference type="Gene3D" id="3.40.50.150">
    <property type="entry name" value="Vaccinia Virus protein VP39"/>
    <property type="match status" value="1"/>
</dbReference>
<feature type="domain" description="Methyltransferase" evidence="1">
    <location>
        <begin position="94"/>
        <end position="207"/>
    </location>
</feature>
<reference evidence="2 3" key="1">
    <citation type="submission" date="2019-02" db="EMBL/GenBank/DDBJ databases">
        <title>Draft genome sequence of Arthrospira platensis NIES-3787.</title>
        <authorList>
            <person name="Yamaguchi H."/>
            <person name="Suzuki S."/>
            <person name="Kawachi M."/>
        </authorList>
    </citation>
    <scope>NUCLEOTIDE SEQUENCE [LARGE SCALE GENOMIC DNA]</scope>
    <source>
        <strain evidence="2 3">NIES-3787</strain>
    </source>
</reference>
<dbReference type="InterPro" id="IPR025714">
    <property type="entry name" value="Methyltranfer_dom"/>
</dbReference>
<dbReference type="Pfam" id="PF13847">
    <property type="entry name" value="Methyltransf_31"/>
    <property type="match status" value="1"/>
</dbReference>
<dbReference type="PANTHER" id="PTHR43861">
    <property type="entry name" value="TRANS-ACONITATE 2-METHYLTRANSFERASE-RELATED"/>
    <property type="match status" value="1"/>
</dbReference>
<comment type="caution">
    <text evidence="2">The sequence shown here is derived from an EMBL/GenBank/DDBJ whole genome shotgun (WGS) entry which is preliminary data.</text>
</comment>
<proteinExistence type="predicted"/>
<dbReference type="Proteomes" id="UP000438874">
    <property type="component" value="Unassembled WGS sequence"/>
</dbReference>
<organism evidence="2 3">
    <name type="scientific">Microcystis aeruginosa NIES-3787</name>
    <dbReference type="NCBI Taxonomy" id="2517782"/>
    <lineage>
        <taxon>Bacteria</taxon>
        <taxon>Bacillati</taxon>
        <taxon>Cyanobacteriota</taxon>
        <taxon>Cyanophyceae</taxon>
        <taxon>Oscillatoriophycideae</taxon>
        <taxon>Chroococcales</taxon>
        <taxon>Microcystaceae</taxon>
        <taxon>Microcystis</taxon>
    </lineage>
</organism>
<dbReference type="InterPro" id="IPR029063">
    <property type="entry name" value="SAM-dependent_MTases_sf"/>
</dbReference>
<dbReference type="EMBL" id="BJCH01000039">
    <property type="protein sequence ID" value="GCL47283.1"/>
    <property type="molecule type" value="Genomic_DNA"/>
</dbReference>
<evidence type="ECO:0000313" key="3">
    <source>
        <dbReference type="Proteomes" id="UP000438874"/>
    </source>
</evidence>
<dbReference type="PANTHER" id="PTHR43861:SF1">
    <property type="entry name" value="TRANS-ACONITATE 2-METHYLTRANSFERASE"/>
    <property type="match status" value="1"/>
</dbReference>
<evidence type="ECO:0000313" key="2">
    <source>
        <dbReference type="EMBL" id="GCL47283.1"/>
    </source>
</evidence>
<accession>A0A6H9FR60</accession>
<dbReference type="AlphaFoldDB" id="A0A6H9FR60"/>
<dbReference type="GO" id="GO:0032259">
    <property type="term" value="P:methylation"/>
    <property type="evidence" value="ECO:0007669"/>
    <property type="project" value="UniProtKB-KW"/>
</dbReference>
<gene>
    <name evidence="2" type="ORF">NIES3787_29890</name>
</gene>
<keyword evidence="2" id="KW-0808">Transferase</keyword>
<dbReference type="CDD" id="cd02440">
    <property type="entry name" value="AdoMet_MTases"/>
    <property type="match status" value="1"/>
</dbReference>
<name>A0A6H9FR60_MICAE</name>
<dbReference type="GO" id="GO:0008168">
    <property type="term" value="F:methyltransferase activity"/>
    <property type="evidence" value="ECO:0007669"/>
    <property type="project" value="UniProtKB-KW"/>
</dbReference>
<protein>
    <submittedName>
        <fullName evidence="2">Methyltransferase type 11</fullName>
    </submittedName>
</protein>
<evidence type="ECO:0000259" key="1">
    <source>
        <dbReference type="Pfam" id="PF13847"/>
    </source>
</evidence>
<keyword evidence="2" id="KW-0489">Methyltransferase</keyword>